<keyword evidence="12" id="KW-1185">Reference proteome</keyword>
<evidence type="ECO:0000313" key="12">
    <source>
        <dbReference type="Proteomes" id="UP001142374"/>
    </source>
</evidence>
<name>A0A9X2LL68_9ACTN</name>
<dbReference type="CDD" id="cd00833">
    <property type="entry name" value="PKS"/>
    <property type="match status" value="1"/>
</dbReference>
<dbReference type="PROSITE" id="PS52004">
    <property type="entry name" value="KS3_2"/>
    <property type="match status" value="1"/>
</dbReference>
<evidence type="ECO:0000256" key="6">
    <source>
        <dbReference type="ARBA" id="ARBA00022737"/>
    </source>
</evidence>
<dbReference type="SUPFAM" id="SSF53901">
    <property type="entry name" value="Thiolase-like"/>
    <property type="match status" value="1"/>
</dbReference>
<evidence type="ECO:0000259" key="10">
    <source>
        <dbReference type="PROSITE" id="PS52004"/>
    </source>
</evidence>
<evidence type="ECO:0000256" key="3">
    <source>
        <dbReference type="ARBA" id="ARBA00022490"/>
    </source>
</evidence>
<evidence type="ECO:0000256" key="9">
    <source>
        <dbReference type="SAM" id="MobiDB-lite"/>
    </source>
</evidence>
<dbReference type="GO" id="GO:0006633">
    <property type="term" value="P:fatty acid biosynthetic process"/>
    <property type="evidence" value="ECO:0007669"/>
    <property type="project" value="InterPro"/>
</dbReference>
<evidence type="ECO:0000256" key="7">
    <source>
        <dbReference type="ARBA" id="ARBA00023315"/>
    </source>
</evidence>
<dbReference type="InterPro" id="IPR018201">
    <property type="entry name" value="Ketoacyl_synth_AS"/>
</dbReference>
<dbReference type="Pfam" id="PF00109">
    <property type="entry name" value="ketoacyl-synt"/>
    <property type="match status" value="1"/>
</dbReference>
<dbReference type="RefSeq" id="WP_168094290.1">
    <property type="nucleotide sequence ID" value="NZ_JAATER010000234.1"/>
</dbReference>
<dbReference type="InterPro" id="IPR014030">
    <property type="entry name" value="Ketoacyl_synth_N"/>
</dbReference>
<dbReference type="InterPro" id="IPR050091">
    <property type="entry name" value="PKS_NRPS_Biosynth_Enz"/>
</dbReference>
<dbReference type="InterPro" id="IPR014031">
    <property type="entry name" value="Ketoacyl_synth_C"/>
</dbReference>
<dbReference type="Pfam" id="PF22336">
    <property type="entry name" value="RhiE-like_linker"/>
    <property type="match status" value="1"/>
</dbReference>
<keyword evidence="6" id="KW-0677">Repeat</keyword>
<comment type="caution">
    <text evidence="11">The sequence shown here is derived from an EMBL/GenBank/DDBJ whole genome shotgun (WGS) entry which is preliminary data.</text>
</comment>
<dbReference type="PROSITE" id="PS00606">
    <property type="entry name" value="KS3_1"/>
    <property type="match status" value="1"/>
</dbReference>
<dbReference type="PANTHER" id="PTHR43775:SF37">
    <property type="entry name" value="SI:DKEY-61P9.11"/>
    <property type="match status" value="1"/>
</dbReference>
<evidence type="ECO:0000313" key="11">
    <source>
        <dbReference type="EMBL" id="MCQ8771830.1"/>
    </source>
</evidence>
<dbReference type="SMART" id="SM00825">
    <property type="entry name" value="PKS_KS"/>
    <property type="match status" value="1"/>
</dbReference>
<feature type="domain" description="Ketosynthase family 3 (KS3)" evidence="10">
    <location>
        <begin position="4"/>
        <end position="429"/>
    </location>
</feature>
<comment type="pathway">
    <text evidence="1">Antibiotic biosynthesis.</text>
</comment>
<proteinExistence type="inferred from homology"/>
<evidence type="ECO:0000256" key="8">
    <source>
        <dbReference type="RuleBase" id="RU003694"/>
    </source>
</evidence>
<dbReference type="Gene3D" id="1.10.1240.100">
    <property type="match status" value="1"/>
</dbReference>
<protein>
    <recommendedName>
        <fullName evidence="10">Ketosynthase family 3 (KS3) domain-containing protein</fullName>
    </recommendedName>
</protein>
<organism evidence="11 12">
    <name type="scientific">Streptomyces telluris</name>
    <dbReference type="NCBI Taxonomy" id="2720021"/>
    <lineage>
        <taxon>Bacteria</taxon>
        <taxon>Bacillati</taxon>
        <taxon>Actinomycetota</taxon>
        <taxon>Actinomycetes</taxon>
        <taxon>Kitasatosporales</taxon>
        <taxon>Streptomycetaceae</taxon>
        <taxon>Streptomyces</taxon>
    </lineage>
</organism>
<evidence type="ECO:0000256" key="5">
    <source>
        <dbReference type="ARBA" id="ARBA00022679"/>
    </source>
</evidence>
<keyword evidence="7" id="KW-0012">Acyltransferase</keyword>
<dbReference type="GO" id="GO:0004312">
    <property type="term" value="F:fatty acid synthase activity"/>
    <property type="evidence" value="ECO:0007669"/>
    <property type="project" value="TreeGrafter"/>
</dbReference>
<dbReference type="Pfam" id="PF02801">
    <property type="entry name" value="Ketoacyl-synt_C"/>
    <property type="match status" value="1"/>
</dbReference>
<reference evidence="11" key="1">
    <citation type="submission" date="2022-06" db="EMBL/GenBank/DDBJ databases">
        <title>WGS of actinobacteria.</title>
        <authorList>
            <person name="Thawai C."/>
        </authorList>
    </citation>
    <scope>NUCLEOTIDE SEQUENCE</scope>
    <source>
        <strain evidence="11">AA8</strain>
    </source>
</reference>
<sequence length="672" mass="69275">MSRDTDIAVVGAGCRFPDASNPQEFWRNLENGTVSVRELSDEDLLAAGVGPGTWADPGFVRKAARLSGAADFAGEFFGYSRAEAEAVDPQQRLFLEVCWEALESAGHGARSGTATGVFAGSHAGPYSARLLAATAQRDGWPAALGDLPLHLGGLGDFMPARVAYKLGLRGPTAGVQAACASALYSVHSAVLSLLAGECDLALAGGATVLEPETGYRRRPDGSLSADGYCRSYDASSSGTFYSSGVGAVALRRLPDALADGDPVLAVLRGTAVGNHGSDRAGFTAPSAAGIASVVRRALDVAGVSGHQVGYVEGHGVGTPIGDRLEIRGLTAGLGPGVPAGRIALGSVKANIGHTGPASGLAGLLSAVHVVRTGRLVPHPLFKEPREPRAFAQSPFHVTTEPRPLAGEERFALVNNIGFGGNNAVAVVAAPPAPVRPPAPERPVVRLVLSARNGAELDSVARRLAEVAESGAVRPEDLAHTLRTGRRAFPERRVVAVPADSPARLAAALRDAADPAVRSRRAAPSGLLAVVVATADAPGATALLDLLATAFPRRSARYDAVADVPERAFTVLVGEGLDPGDRTGPVVRLAARPADLAESVEELAHEAWLHGVDVDWAALAGRRGRRVPLPTYPFPRERYWALDHFPAQAGRPAAAPLPPGGGSGPHSAQGEPA</sequence>
<dbReference type="Proteomes" id="UP001142374">
    <property type="component" value="Unassembled WGS sequence"/>
</dbReference>
<keyword evidence="5 8" id="KW-0808">Transferase</keyword>
<keyword evidence="3" id="KW-0963">Cytoplasm</keyword>
<dbReference type="InterPro" id="IPR001227">
    <property type="entry name" value="Ac_transferase_dom_sf"/>
</dbReference>
<dbReference type="GO" id="GO:0005737">
    <property type="term" value="C:cytoplasm"/>
    <property type="evidence" value="ECO:0007669"/>
    <property type="project" value="TreeGrafter"/>
</dbReference>
<dbReference type="InterPro" id="IPR054514">
    <property type="entry name" value="RhiE-like_linker"/>
</dbReference>
<comment type="similarity">
    <text evidence="8">Belongs to the thiolase-like superfamily. Beta-ketoacyl-ACP synthases family.</text>
</comment>
<evidence type="ECO:0000256" key="2">
    <source>
        <dbReference type="ARBA" id="ARBA00022450"/>
    </source>
</evidence>
<keyword evidence="2" id="KW-0596">Phosphopantetheine</keyword>
<dbReference type="Gene3D" id="3.40.366.10">
    <property type="entry name" value="Malonyl-Coenzyme A Acyl Carrier Protein, domain 2"/>
    <property type="match status" value="1"/>
</dbReference>
<dbReference type="EMBL" id="JANIID010000016">
    <property type="protein sequence ID" value="MCQ8771830.1"/>
    <property type="molecule type" value="Genomic_DNA"/>
</dbReference>
<dbReference type="InterPro" id="IPR016039">
    <property type="entry name" value="Thiolase-like"/>
</dbReference>
<accession>A0A9X2LL68</accession>
<feature type="region of interest" description="Disordered" evidence="9">
    <location>
        <begin position="649"/>
        <end position="672"/>
    </location>
</feature>
<dbReference type="GO" id="GO:0071770">
    <property type="term" value="P:DIM/DIP cell wall layer assembly"/>
    <property type="evidence" value="ECO:0007669"/>
    <property type="project" value="TreeGrafter"/>
</dbReference>
<evidence type="ECO:0000256" key="4">
    <source>
        <dbReference type="ARBA" id="ARBA00022553"/>
    </source>
</evidence>
<gene>
    <name evidence="11" type="ORF">NQU55_18965</name>
</gene>
<dbReference type="GO" id="GO:0004315">
    <property type="term" value="F:3-oxoacyl-[acyl-carrier-protein] synthase activity"/>
    <property type="evidence" value="ECO:0007669"/>
    <property type="project" value="InterPro"/>
</dbReference>
<keyword evidence="4" id="KW-0597">Phosphoprotein</keyword>
<dbReference type="InterPro" id="IPR020841">
    <property type="entry name" value="PKS_Beta-ketoAc_synthase_dom"/>
</dbReference>
<dbReference type="Gene3D" id="3.40.47.10">
    <property type="match status" value="1"/>
</dbReference>
<dbReference type="Gene3D" id="3.30.70.3290">
    <property type="match status" value="1"/>
</dbReference>
<dbReference type="AlphaFoldDB" id="A0A9X2LL68"/>
<evidence type="ECO:0000256" key="1">
    <source>
        <dbReference type="ARBA" id="ARBA00004792"/>
    </source>
</evidence>
<dbReference type="GO" id="GO:0005886">
    <property type="term" value="C:plasma membrane"/>
    <property type="evidence" value="ECO:0007669"/>
    <property type="project" value="TreeGrafter"/>
</dbReference>
<dbReference type="PANTHER" id="PTHR43775">
    <property type="entry name" value="FATTY ACID SYNTHASE"/>
    <property type="match status" value="1"/>
</dbReference>